<feature type="compositionally biased region" description="Basic and acidic residues" evidence="1">
    <location>
        <begin position="635"/>
        <end position="649"/>
    </location>
</feature>
<organism evidence="4 5">
    <name type="scientific">Streptomyces hiroshimensis</name>
    <dbReference type="NCBI Taxonomy" id="66424"/>
    <lineage>
        <taxon>Bacteria</taxon>
        <taxon>Bacillati</taxon>
        <taxon>Actinomycetota</taxon>
        <taxon>Actinomycetes</taxon>
        <taxon>Kitasatosporales</taxon>
        <taxon>Streptomycetaceae</taxon>
        <taxon>Streptomyces</taxon>
    </lineage>
</organism>
<dbReference type="SUPFAM" id="SSF48452">
    <property type="entry name" value="TPR-like"/>
    <property type="match status" value="2"/>
</dbReference>
<dbReference type="Gene3D" id="1.25.40.10">
    <property type="entry name" value="Tetratricopeptide repeat domain"/>
    <property type="match status" value="2"/>
</dbReference>
<dbReference type="InterPro" id="IPR011990">
    <property type="entry name" value="TPR-like_helical_dom_sf"/>
</dbReference>
<dbReference type="PANTHER" id="PTHR46082">
    <property type="entry name" value="ATP/GTP-BINDING PROTEIN-RELATED"/>
    <property type="match status" value="1"/>
</dbReference>
<dbReference type="RefSeq" id="WP_190019969.1">
    <property type="nucleotide sequence ID" value="NZ_BMUT01000001.1"/>
</dbReference>
<feature type="region of interest" description="Disordered" evidence="1">
    <location>
        <begin position="1"/>
        <end position="46"/>
    </location>
</feature>
<dbReference type="InterPro" id="IPR047738">
    <property type="entry name" value="SAV_2336-like_N"/>
</dbReference>
<dbReference type="InterPro" id="IPR027417">
    <property type="entry name" value="P-loop_NTPase"/>
</dbReference>
<dbReference type="NCBIfam" id="NF041121">
    <property type="entry name" value="SAV_2336_NTERM"/>
    <property type="match status" value="1"/>
</dbReference>
<feature type="domain" description="NB-ARC" evidence="2">
    <location>
        <begin position="677"/>
        <end position="837"/>
    </location>
</feature>
<gene>
    <name evidence="4" type="ORF">GCM10010324_06150</name>
</gene>
<feature type="compositionally biased region" description="Low complexity" evidence="1">
    <location>
        <begin position="83"/>
        <end position="113"/>
    </location>
</feature>
<dbReference type="InterPro" id="IPR053137">
    <property type="entry name" value="NLR-like"/>
</dbReference>
<dbReference type="Pfam" id="PF25000">
    <property type="entry name" value="DUF7779"/>
    <property type="match status" value="1"/>
</dbReference>
<dbReference type="Gene3D" id="3.40.50.300">
    <property type="entry name" value="P-loop containing nucleotide triphosphate hydrolases"/>
    <property type="match status" value="1"/>
</dbReference>
<accession>A0ABQ2Y6B9</accession>
<feature type="domain" description="DUF7779" evidence="3">
    <location>
        <begin position="911"/>
        <end position="997"/>
    </location>
</feature>
<evidence type="ECO:0000259" key="3">
    <source>
        <dbReference type="Pfam" id="PF25000"/>
    </source>
</evidence>
<dbReference type="Pfam" id="PF13424">
    <property type="entry name" value="TPR_12"/>
    <property type="match status" value="2"/>
</dbReference>
<dbReference type="InterPro" id="IPR002182">
    <property type="entry name" value="NB-ARC"/>
</dbReference>
<name>A0ABQ2Y6B9_9ACTN</name>
<feature type="region of interest" description="Disordered" evidence="1">
    <location>
        <begin position="62"/>
        <end position="121"/>
    </location>
</feature>
<dbReference type="PANTHER" id="PTHR46082:SF6">
    <property type="entry name" value="AAA+ ATPASE DOMAIN-CONTAINING PROTEIN-RELATED"/>
    <property type="match status" value="1"/>
</dbReference>
<evidence type="ECO:0000256" key="1">
    <source>
        <dbReference type="SAM" id="MobiDB-lite"/>
    </source>
</evidence>
<evidence type="ECO:0000313" key="4">
    <source>
        <dbReference type="EMBL" id="GGX64098.1"/>
    </source>
</evidence>
<comment type="caution">
    <text evidence="4">The sequence shown here is derived from an EMBL/GenBank/DDBJ whole genome shotgun (WGS) entry which is preliminary data.</text>
</comment>
<sequence>MTGTPRERDSLPGDAQEDRPARPDGPGAGTGQPEWQEPGWQEAEWREYADAVWLTAAWLEHSPVGPSAHDPPHPPAGGSARTAQAPAPASVMPPAAAEEPTPAPAATATGSAPPADPEPAPYVAEVPVAVGADSSAPPEDPAAAVPVVRNQRNQRNQSLLAKALHRLGHRVPSRHRTELDEERTARHGIIDGLWMPYLRPEPERAFDLVVLADDGPTMPVWAREVERIATEAQRSGAFRDVRTVRLTLAPDRAALRLPGHRTADPAELIDGRGTRVFLLVTDGLGAEWTAAGAQRLLHRLSEAGPTALVHLLPTYLWHRSSVRPRPGRLESGGFGASNRAMGYGDPSVGGDPTRPMPSAAGPGRMLPVPVLSLNPAAFELWAELVTGESGLVRQLPVIFPDELPTAAAAPGLRTPRTDSPAAAARAVRRFASLATPTARQLATHIAALPFEFNLIEQLRHRMLPQASPDHLSEILMGGLIDWRTPDQGGPDFANGIREALLALDTRSQLARVVANFAELRDGRERGGRLKAVLRAPDSVALPEVSEAGQAWLRVEMAVLRALSGPYTRRVAELARRAAAELGSLGDTPGARPGSNEERSGGNEDSSLGMHEAKDPDPSGTPEIPGDVVHPTSQITEDRKAEPQMERDTSETWITRTGRPAVMGNVPQKNPNFTGRESLLREIEEQLRGDGTTAVLPQALHGMGGVGKSQLAIEYIYRHSHEYNVVWWIPAEQESLILGALSQLARRLGLEVGPQANTTVPAVREALRSGKPYDNWLLVFDNAEDIDVVRRYFPTDGPGKILITSRNREWERIVPPLSVDVFTRAESVALLQRRARSMNAQDADRLAEALGDLPLAVEQAGAWIAATGMPVAEYVELLEQRTPGILHLDPAPDYPVSVAAAWNISLESLAGSNPASRQLLDICACMSPEPIPISALRASRAIEISPELDPVLRNPVLIGRATRDLNRLSLIKLDHGTGTLQMHRLMQAVLLEAMTPEKAAQTRHAAHVLLAAAKPGAPHASDQWGAYQSLLPHVIVSGAVHSEDPWVRELINDIVFYLYYWGAHETGASLAREAWTAWLGQSGEEDTQVLQMGKLLAYFLRLLGIGEEAHTLNEQALEISRRPGVPEEELIDSMWQMAGALRYRGDFHAARDLDVEATGRALDLFGPEDPGALQAAHSYGVSLRLCGEFAKARELDEETVRQWELLYGPNSGLTLNTLNGLAIDIRESGDYPAARKLQEETYRVMASVNGVDNAATVRAARNLAVCRRRDGSLAEAAELSEETLKRFTDRYGLDFRDTLATAMNVSVDRRLQGDLESAQELGEDTVRRYRATLGENHPFALAAMLNLAGTERALGRHAKAEELDGEAGRRLRATLGDRHVTTLIGDLGVANNHYARLDFAAAHAVDSAALGELEEVCGPDHPVTQCCRANLALDLRALGRTQEADALHTKAVDTLSRCVRAGHYWLEAVKAHRRIECDIAPMPL</sequence>
<dbReference type="SUPFAM" id="SSF52540">
    <property type="entry name" value="P-loop containing nucleoside triphosphate hydrolases"/>
    <property type="match status" value="1"/>
</dbReference>
<dbReference type="Pfam" id="PF00931">
    <property type="entry name" value="NB-ARC"/>
    <property type="match status" value="1"/>
</dbReference>
<dbReference type="EMBL" id="BMUT01000001">
    <property type="protein sequence ID" value="GGX64098.1"/>
    <property type="molecule type" value="Genomic_DNA"/>
</dbReference>
<keyword evidence="5" id="KW-1185">Reference proteome</keyword>
<evidence type="ECO:0000259" key="2">
    <source>
        <dbReference type="Pfam" id="PF00931"/>
    </source>
</evidence>
<reference evidence="5" key="1">
    <citation type="journal article" date="2019" name="Int. J. Syst. Evol. Microbiol.">
        <title>The Global Catalogue of Microorganisms (GCM) 10K type strain sequencing project: providing services to taxonomists for standard genome sequencing and annotation.</title>
        <authorList>
            <consortium name="The Broad Institute Genomics Platform"/>
            <consortium name="The Broad Institute Genome Sequencing Center for Infectious Disease"/>
            <person name="Wu L."/>
            <person name="Ma J."/>
        </authorList>
    </citation>
    <scope>NUCLEOTIDE SEQUENCE [LARGE SCALE GENOMIC DNA]</scope>
    <source>
        <strain evidence="5">JCM 4586</strain>
    </source>
</reference>
<dbReference type="InterPro" id="IPR056681">
    <property type="entry name" value="DUF7779"/>
</dbReference>
<dbReference type="Proteomes" id="UP000659223">
    <property type="component" value="Unassembled WGS sequence"/>
</dbReference>
<feature type="region of interest" description="Disordered" evidence="1">
    <location>
        <begin position="582"/>
        <end position="672"/>
    </location>
</feature>
<evidence type="ECO:0000313" key="5">
    <source>
        <dbReference type="Proteomes" id="UP000659223"/>
    </source>
</evidence>
<proteinExistence type="predicted"/>
<protein>
    <submittedName>
        <fullName evidence="4">Cytochrome c</fullName>
    </submittedName>
</protein>
<dbReference type="NCBIfam" id="NF040586">
    <property type="entry name" value="FxSxx_TPR"/>
    <property type="match status" value="1"/>
</dbReference>
<feature type="compositionally biased region" description="Basic and acidic residues" evidence="1">
    <location>
        <begin position="1"/>
        <end position="22"/>
    </location>
</feature>